<reference evidence="1 2" key="1">
    <citation type="submission" date="2018-06" db="EMBL/GenBank/DDBJ databases">
        <title>Isolation of heavy metals resistant Paenibacillus silvae NC2 from Gold-Copper mine in ZiJin, China.</title>
        <authorList>
            <person name="Xu J."/>
            <person name="Mazhar H.S."/>
            <person name="Rensing C."/>
        </authorList>
    </citation>
    <scope>NUCLEOTIDE SEQUENCE [LARGE SCALE GENOMIC DNA]</scope>
    <source>
        <strain evidence="1 2">NC2</strain>
    </source>
</reference>
<accession>A0A2W6Q5W7</accession>
<sequence length="62" mass="6933">MTMDKHENAMIQGSNPFSLSDVASLIKAGELDKSIPFMAYNRSTRRAAEKQAKKMICRSKQA</sequence>
<organism evidence="1 2">
    <name type="scientific">Paenibacillus silvae</name>
    <dbReference type="NCBI Taxonomy" id="1325358"/>
    <lineage>
        <taxon>Bacteria</taxon>
        <taxon>Bacillati</taxon>
        <taxon>Bacillota</taxon>
        <taxon>Bacilli</taxon>
        <taxon>Bacillales</taxon>
        <taxon>Paenibacillaceae</taxon>
        <taxon>Paenibacillus</taxon>
    </lineage>
</organism>
<gene>
    <name evidence="1" type="ORF">DN757_26215</name>
</gene>
<dbReference type="Proteomes" id="UP000249204">
    <property type="component" value="Unassembled WGS sequence"/>
</dbReference>
<protein>
    <submittedName>
        <fullName evidence="1">Uncharacterized protein</fullName>
    </submittedName>
</protein>
<dbReference type="EMBL" id="QKWW01000092">
    <property type="protein sequence ID" value="PZT52653.1"/>
    <property type="molecule type" value="Genomic_DNA"/>
</dbReference>
<name>A0A2W6Q5W7_9BACL</name>
<evidence type="ECO:0000313" key="1">
    <source>
        <dbReference type="EMBL" id="PZT52653.1"/>
    </source>
</evidence>
<proteinExistence type="predicted"/>
<evidence type="ECO:0000313" key="2">
    <source>
        <dbReference type="Proteomes" id="UP000249204"/>
    </source>
</evidence>
<dbReference type="AlphaFoldDB" id="A0A2W6Q5W7"/>
<dbReference type="RefSeq" id="WP_111273123.1">
    <property type="nucleotide sequence ID" value="NZ_QKWW01000092.1"/>
</dbReference>
<comment type="caution">
    <text evidence="1">The sequence shown here is derived from an EMBL/GenBank/DDBJ whole genome shotgun (WGS) entry which is preliminary data.</text>
</comment>